<sequence>MSRKSFLFFDVFKLIILYLIFTIDLCHGNLNLYLNQQEVKRLLGLSAELYYVRDGVINEYALNFVVPVPASLGSLHFTWQSLAGRQLPYTISILVSNPEALAPPQLNISDHGTIPTTIQTFGIELPCTGMVNAEV</sequence>
<evidence type="ECO:0000256" key="3">
    <source>
        <dbReference type="SAM" id="Phobius"/>
    </source>
</evidence>
<evidence type="ECO:0000256" key="1">
    <source>
        <dbReference type="ARBA" id="ARBA00022729"/>
    </source>
</evidence>
<keyword evidence="3" id="KW-0812">Transmembrane</keyword>
<feature type="non-terminal residue" evidence="5">
    <location>
        <position position="135"/>
    </location>
</feature>
<evidence type="ECO:0000259" key="4">
    <source>
        <dbReference type="PROSITE" id="PS50814"/>
    </source>
</evidence>
<dbReference type="SMART" id="SM00469">
    <property type="entry name" value="WIF"/>
    <property type="match status" value="1"/>
</dbReference>
<organism evidence="5">
    <name type="scientific">Clastoptera arizonana</name>
    <name type="common">Arizona spittle bug</name>
    <dbReference type="NCBI Taxonomy" id="38151"/>
    <lineage>
        <taxon>Eukaryota</taxon>
        <taxon>Metazoa</taxon>
        <taxon>Ecdysozoa</taxon>
        <taxon>Arthropoda</taxon>
        <taxon>Hexapoda</taxon>
        <taxon>Insecta</taxon>
        <taxon>Pterygota</taxon>
        <taxon>Neoptera</taxon>
        <taxon>Paraneoptera</taxon>
        <taxon>Hemiptera</taxon>
        <taxon>Auchenorrhyncha</taxon>
        <taxon>Cercopoidea</taxon>
        <taxon>Clastopteridae</taxon>
        <taxon>Clastoptera</taxon>
    </lineage>
</organism>
<dbReference type="PROSITE" id="PS50814">
    <property type="entry name" value="WIF"/>
    <property type="match status" value="1"/>
</dbReference>
<protein>
    <recommendedName>
        <fullName evidence="4">WIF domain-containing protein</fullName>
    </recommendedName>
</protein>
<dbReference type="Gene3D" id="2.60.40.2170">
    <property type="entry name" value="Wnt, WIF domain"/>
    <property type="match status" value="1"/>
</dbReference>
<keyword evidence="1" id="KW-0732">Signal</keyword>
<keyword evidence="3" id="KW-1133">Transmembrane helix</keyword>
<proteinExistence type="predicted"/>
<feature type="transmembrane region" description="Helical" evidence="3">
    <location>
        <begin position="6"/>
        <end position="26"/>
    </location>
</feature>
<evidence type="ECO:0000256" key="2">
    <source>
        <dbReference type="ARBA" id="ARBA00023180"/>
    </source>
</evidence>
<dbReference type="InterPro" id="IPR003306">
    <property type="entry name" value="WIF"/>
</dbReference>
<reference evidence="5" key="1">
    <citation type="submission" date="2015-12" db="EMBL/GenBank/DDBJ databases">
        <title>De novo transcriptome assembly of four potential Pierce s Disease insect vectors from Arizona vineyards.</title>
        <authorList>
            <person name="Tassone E.E."/>
        </authorList>
    </citation>
    <scope>NUCLEOTIDE SEQUENCE</scope>
</reference>
<evidence type="ECO:0000313" key="5">
    <source>
        <dbReference type="EMBL" id="JAS23230.1"/>
    </source>
</evidence>
<dbReference type="Pfam" id="PF02019">
    <property type="entry name" value="WIF"/>
    <property type="match status" value="1"/>
</dbReference>
<accession>A0A1B6DC63</accession>
<keyword evidence="3" id="KW-0472">Membrane</keyword>
<keyword evidence="2" id="KW-0325">Glycoprotein</keyword>
<dbReference type="InterPro" id="IPR038677">
    <property type="entry name" value="WIF_sf"/>
</dbReference>
<name>A0A1B6DC63_9HEMI</name>
<feature type="domain" description="WIF" evidence="4">
    <location>
        <begin position="32"/>
        <end position="135"/>
    </location>
</feature>
<dbReference type="EMBL" id="GEDC01014068">
    <property type="protein sequence ID" value="JAS23230.1"/>
    <property type="molecule type" value="Transcribed_RNA"/>
</dbReference>
<dbReference type="AlphaFoldDB" id="A0A1B6DC63"/>
<gene>
    <name evidence="5" type="ORF">g.35478</name>
</gene>